<dbReference type="Gene3D" id="1.10.10.10">
    <property type="entry name" value="Winged helix-like DNA-binding domain superfamily/Winged helix DNA-binding domain"/>
    <property type="match status" value="1"/>
</dbReference>
<dbReference type="InterPro" id="IPR014284">
    <property type="entry name" value="RNA_pol_sigma-70_dom"/>
</dbReference>
<keyword evidence="4" id="KW-0238">DNA-binding</keyword>
<evidence type="ECO:0000256" key="3">
    <source>
        <dbReference type="ARBA" id="ARBA00023082"/>
    </source>
</evidence>
<accession>A0ABS2A8W9</accession>
<dbReference type="Pfam" id="PF04542">
    <property type="entry name" value="Sigma70_r2"/>
    <property type="match status" value="1"/>
</dbReference>
<keyword evidence="3" id="KW-0731">Sigma factor</keyword>
<feature type="domain" description="RNA polymerase sigma-70 region 2" evidence="7">
    <location>
        <begin position="31"/>
        <end position="90"/>
    </location>
</feature>
<organism evidence="8 9">
    <name type="scientific">Paractinoplanes ovalisporus</name>
    <dbReference type="NCBI Taxonomy" id="2810368"/>
    <lineage>
        <taxon>Bacteria</taxon>
        <taxon>Bacillati</taxon>
        <taxon>Actinomycetota</taxon>
        <taxon>Actinomycetes</taxon>
        <taxon>Micromonosporales</taxon>
        <taxon>Micromonosporaceae</taxon>
        <taxon>Paractinoplanes</taxon>
    </lineage>
</organism>
<reference evidence="8 9" key="1">
    <citation type="submission" date="2021-01" db="EMBL/GenBank/DDBJ databases">
        <title>Actinoplanes sp. nov. LDG1-06 isolated from lichen.</title>
        <authorList>
            <person name="Saeng-In P."/>
            <person name="Phongsopitanun W."/>
            <person name="Kanchanasin P."/>
            <person name="Yuki M."/>
            <person name="Kudo T."/>
            <person name="Ohkuma M."/>
            <person name="Tanasupawat S."/>
        </authorList>
    </citation>
    <scope>NUCLEOTIDE SEQUENCE [LARGE SCALE GENOMIC DNA]</scope>
    <source>
        <strain evidence="8 9">LDG1-06</strain>
    </source>
</reference>
<proteinExistence type="inferred from homology"/>
<feature type="compositionally biased region" description="Basic and acidic residues" evidence="6">
    <location>
        <begin position="91"/>
        <end position="101"/>
    </location>
</feature>
<keyword evidence="5" id="KW-0804">Transcription</keyword>
<keyword evidence="9" id="KW-1185">Reference proteome</keyword>
<dbReference type="NCBIfam" id="TIGR02937">
    <property type="entry name" value="sigma70-ECF"/>
    <property type="match status" value="1"/>
</dbReference>
<evidence type="ECO:0000313" key="9">
    <source>
        <dbReference type="Proteomes" id="UP000632138"/>
    </source>
</evidence>
<dbReference type="InterPro" id="IPR039425">
    <property type="entry name" value="RNA_pol_sigma-70-like"/>
</dbReference>
<dbReference type="EMBL" id="JAENHP010000003">
    <property type="protein sequence ID" value="MBM2616273.1"/>
    <property type="molecule type" value="Genomic_DNA"/>
</dbReference>
<protein>
    <submittedName>
        <fullName evidence="8">Sigma-70 family RNA polymerase sigma factor</fullName>
    </submittedName>
</protein>
<dbReference type="Gene3D" id="1.10.1740.10">
    <property type="match status" value="1"/>
</dbReference>
<name>A0ABS2A8W9_9ACTN</name>
<keyword evidence="2" id="KW-0805">Transcription regulation</keyword>
<dbReference type="SUPFAM" id="SSF88659">
    <property type="entry name" value="Sigma3 and sigma4 domains of RNA polymerase sigma factors"/>
    <property type="match status" value="1"/>
</dbReference>
<evidence type="ECO:0000256" key="6">
    <source>
        <dbReference type="SAM" id="MobiDB-lite"/>
    </source>
</evidence>
<dbReference type="PANTHER" id="PTHR43133:SF8">
    <property type="entry name" value="RNA POLYMERASE SIGMA FACTOR HI_1459-RELATED"/>
    <property type="match status" value="1"/>
</dbReference>
<evidence type="ECO:0000259" key="7">
    <source>
        <dbReference type="Pfam" id="PF04542"/>
    </source>
</evidence>
<feature type="region of interest" description="Disordered" evidence="6">
    <location>
        <begin position="91"/>
        <end position="121"/>
    </location>
</feature>
<dbReference type="Proteomes" id="UP000632138">
    <property type="component" value="Unassembled WGS sequence"/>
</dbReference>
<dbReference type="InterPro" id="IPR007627">
    <property type="entry name" value="RNA_pol_sigma70_r2"/>
</dbReference>
<evidence type="ECO:0000256" key="5">
    <source>
        <dbReference type="ARBA" id="ARBA00023163"/>
    </source>
</evidence>
<comment type="caution">
    <text evidence="8">The sequence shown here is derived from an EMBL/GenBank/DDBJ whole genome shotgun (WGS) entry which is preliminary data.</text>
</comment>
<evidence type="ECO:0000256" key="1">
    <source>
        <dbReference type="ARBA" id="ARBA00010641"/>
    </source>
</evidence>
<comment type="similarity">
    <text evidence="1">Belongs to the sigma-70 factor family. ECF subfamily.</text>
</comment>
<dbReference type="PANTHER" id="PTHR43133">
    <property type="entry name" value="RNA POLYMERASE ECF-TYPE SIGMA FACTO"/>
    <property type="match status" value="1"/>
</dbReference>
<dbReference type="InterPro" id="IPR013324">
    <property type="entry name" value="RNA_pol_sigma_r3/r4-like"/>
</dbReference>
<gene>
    <name evidence="8" type="ORF">JIG36_11965</name>
</gene>
<dbReference type="SUPFAM" id="SSF88946">
    <property type="entry name" value="Sigma2 domain of RNA polymerase sigma factors"/>
    <property type="match status" value="1"/>
</dbReference>
<evidence type="ECO:0000256" key="4">
    <source>
        <dbReference type="ARBA" id="ARBA00023125"/>
    </source>
</evidence>
<dbReference type="InterPro" id="IPR013325">
    <property type="entry name" value="RNA_pol_sigma_r2"/>
</dbReference>
<evidence type="ECO:0000256" key="2">
    <source>
        <dbReference type="ARBA" id="ARBA00023015"/>
    </source>
</evidence>
<evidence type="ECO:0000313" key="8">
    <source>
        <dbReference type="EMBL" id="MBM2616273.1"/>
    </source>
</evidence>
<sequence length="193" mass="21884">MTWPAPMSADVRLGALLERARDGDRESLRELVHELNPVLWRVARGQGLSAEDAADVVQTTWLELLRRLHEIRTPRAVTAWLITATRRESWHRQQRGRRDVPDSEAVLDTAVDPGPPPDDRLLTDERDTVLWRHFNRLSERCRELLSIVAEVHRPDYSAIASALGMPHGSIGPTRGRCLEKLRGMLVADPKWGA</sequence>
<dbReference type="InterPro" id="IPR036388">
    <property type="entry name" value="WH-like_DNA-bd_sf"/>
</dbReference>